<evidence type="ECO:0008006" key="3">
    <source>
        <dbReference type="Google" id="ProtNLM"/>
    </source>
</evidence>
<reference evidence="1 2" key="1">
    <citation type="journal article" date="2023" name="bioRxiv">
        <title>High-quality genome assemblies of four members of thePodospora anserinaspecies complex.</title>
        <authorList>
            <person name="Ament-Velasquez S.L."/>
            <person name="Vogan A.A."/>
            <person name="Wallerman O."/>
            <person name="Hartmann F."/>
            <person name="Gautier V."/>
            <person name="Silar P."/>
            <person name="Giraud T."/>
            <person name="Johannesson H."/>
        </authorList>
    </citation>
    <scope>NUCLEOTIDE SEQUENCE [LARGE SCALE GENOMIC DNA]</scope>
    <source>
        <strain evidence="1 2">CBS 124.78</strain>
    </source>
</reference>
<protein>
    <recommendedName>
        <fullName evidence="3">TAZ-type domain-containing protein</fullName>
    </recommendedName>
</protein>
<evidence type="ECO:0000313" key="1">
    <source>
        <dbReference type="EMBL" id="KAK4679145.1"/>
    </source>
</evidence>
<accession>A0ABR0IFF8</accession>
<gene>
    <name evidence="1" type="ORF">QC764_201520</name>
</gene>
<name>A0ABR0IFF8_9PEZI</name>
<dbReference type="RefSeq" id="XP_062802615.1">
    <property type="nucleotide sequence ID" value="XM_062943857.1"/>
</dbReference>
<organism evidence="1 2">
    <name type="scientific">Podospora pseudoanserina</name>
    <dbReference type="NCBI Taxonomy" id="2609844"/>
    <lineage>
        <taxon>Eukaryota</taxon>
        <taxon>Fungi</taxon>
        <taxon>Dikarya</taxon>
        <taxon>Ascomycota</taxon>
        <taxon>Pezizomycotina</taxon>
        <taxon>Sordariomycetes</taxon>
        <taxon>Sordariomycetidae</taxon>
        <taxon>Sordariales</taxon>
        <taxon>Podosporaceae</taxon>
        <taxon>Podospora</taxon>
    </lineage>
</organism>
<dbReference type="GeneID" id="87964722"/>
<evidence type="ECO:0000313" key="2">
    <source>
        <dbReference type="Proteomes" id="UP001323617"/>
    </source>
</evidence>
<proteinExistence type="predicted"/>
<sequence length="91" mass="10426">MCDYEEFIWSCEHSDFRLKSYCHKARNNPGHACNFVKRLRHCWDQGRPCDACLAKQVAEAHAQMMSGWYGSNQASHWSFAADHPSATVASF</sequence>
<dbReference type="Proteomes" id="UP001323617">
    <property type="component" value="Unassembled WGS sequence"/>
</dbReference>
<comment type="caution">
    <text evidence="1">The sequence shown here is derived from an EMBL/GenBank/DDBJ whole genome shotgun (WGS) entry which is preliminary data.</text>
</comment>
<keyword evidence="2" id="KW-1185">Reference proteome</keyword>
<dbReference type="EMBL" id="JAFFHC010000002">
    <property type="protein sequence ID" value="KAK4679145.1"/>
    <property type="molecule type" value="Genomic_DNA"/>
</dbReference>